<accession>A0A7J0FCI4</accession>
<feature type="compositionally biased region" description="Pro residues" evidence="1">
    <location>
        <begin position="109"/>
        <end position="123"/>
    </location>
</feature>
<evidence type="ECO:0000313" key="3">
    <source>
        <dbReference type="Proteomes" id="UP000585474"/>
    </source>
</evidence>
<comment type="caution">
    <text evidence="2">The sequence shown here is derived from an EMBL/GenBank/DDBJ whole genome shotgun (WGS) entry which is preliminary data.</text>
</comment>
<dbReference type="Proteomes" id="UP000585474">
    <property type="component" value="Unassembled WGS sequence"/>
</dbReference>
<protein>
    <submittedName>
        <fullName evidence="2">Uncharacterized protein</fullName>
    </submittedName>
</protein>
<keyword evidence="3" id="KW-1185">Reference proteome</keyword>
<reference evidence="2 3" key="1">
    <citation type="submission" date="2019-07" db="EMBL/GenBank/DDBJ databases">
        <title>De Novo Assembly of kiwifruit Actinidia rufa.</title>
        <authorList>
            <person name="Sugita-Konishi S."/>
            <person name="Sato K."/>
            <person name="Mori E."/>
            <person name="Abe Y."/>
            <person name="Kisaki G."/>
            <person name="Hamano K."/>
            <person name="Suezawa K."/>
            <person name="Otani M."/>
            <person name="Fukuda T."/>
            <person name="Manabe T."/>
            <person name="Gomi K."/>
            <person name="Tabuchi M."/>
            <person name="Akimitsu K."/>
            <person name="Kataoka I."/>
        </authorList>
    </citation>
    <scope>NUCLEOTIDE SEQUENCE [LARGE SCALE GENOMIC DNA]</scope>
    <source>
        <strain evidence="3">cv. Fuchu</strain>
    </source>
</reference>
<evidence type="ECO:0000256" key="1">
    <source>
        <dbReference type="SAM" id="MobiDB-lite"/>
    </source>
</evidence>
<feature type="region of interest" description="Disordered" evidence="1">
    <location>
        <begin position="105"/>
        <end position="131"/>
    </location>
</feature>
<gene>
    <name evidence="2" type="ORF">Acr_11g0007160</name>
</gene>
<dbReference type="AlphaFoldDB" id="A0A7J0FCI4"/>
<organism evidence="2 3">
    <name type="scientific">Actinidia rufa</name>
    <dbReference type="NCBI Taxonomy" id="165716"/>
    <lineage>
        <taxon>Eukaryota</taxon>
        <taxon>Viridiplantae</taxon>
        <taxon>Streptophyta</taxon>
        <taxon>Embryophyta</taxon>
        <taxon>Tracheophyta</taxon>
        <taxon>Spermatophyta</taxon>
        <taxon>Magnoliopsida</taxon>
        <taxon>eudicotyledons</taxon>
        <taxon>Gunneridae</taxon>
        <taxon>Pentapetalae</taxon>
        <taxon>asterids</taxon>
        <taxon>Ericales</taxon>
        <taxon>Actinidiaceae</taxon>
        <taxon>Actinidia</taxon>
    </lineage>
</organism>
<dbReference type="EMBL" id="BJWL01000011">
    <property type="protein sequence ID" value="GFY96410.1"/>
    <property type="molecule type" value="Genomic_DNA"/>
</dbReference>
<sequence>MHEMCYDTSLRNCQPSQQLTTTPTFNSGSAQPHPCAAAALPLQRPCAAAALAQLKTTLCSSLAIPATASPCCSHTTGSHPRAKTVLFFSDPPPSPGLDSEIFAEDDPIPPRPLPILEPPPPSPNGSLPSIIPTNLSPHAQAPLPASSPKSAYNTMATGAAHCGCYCCAVAAVWPAAVGCCLALLLQ</sequence>
<proteinExistence type="predicted"/>
<evidence type="ECO:0000313" key="2">
    <source>
        <dbReference type="EMBL" id="GFY96410.1"/>
    </source>
</evidence>
<name>A0A7J0FCI4_9ERIC</name>